<keyword evidence="3" id="KW-0479">Metal-binding</keyword>
<evidence type="ECO:0000256" key="8">
    <source>
        <dbReference type="SAM" id="MobiDB-lite"/>
    </source>
</evidence>
<comment type="caution">
    <text evidence="10">The sequence shown here is derived from an EMBL/GenBank/DDBJ whole genome shotgun (WGS) entry which is preliminary data.</text>
</comment>
<keyword evidence="2" id="KW-0349">Heme</keyword>
<dbReference type="AlphaFoldDB" id="A0AA38PVW0"/>
<dbReference type="PROSITE" id="PS50873">
    <property type="entry name" value="PEROXIDASE_4"/>
    <property type="match status" value="1"/>
</dbReference>
<sequence>MSSFLNKLTNSSSANAGGGMTGTNVNGGMSGSNQNEDYGDKALDFLEKKTGHTLGRDTNEKITDGLRNQYEKMTGSVTITLILADYARSFSTFQWPNPQLAYADKQLYEGSLGILAQNCAPRENTTIPAQWLRIAYHDMSTHNVDDGTGGLDASIQYELDRPQNIGQGQFDSLNDFRAFDIFAPFFGMADVIALGAVFAVAGCGGPLIPFSAGRVDATEAGPATVPEPQQDLASHTEAFRRQGFTPTEMIGLVACGHTLGGVRQVDFPLVVTDTDDVLQTFDTTTNFDNAVVSEYLQNTTENILVVGPNVTTRSDFRIFSSDRNVTMQSFLSSDTFNETCGTLIGRMINTVPSGVTLTQPISEPFDYVVSEPLFLYRNGTFSVVTTLRVLGDNPDRTVTMLWADRQGSNCPSTGCTSPSTQTDEAFLTLIGNIQGLTANRFLFNATINATTSISKFWFEVDENDGSDPIVVNNGGSGFVIEQDSIFIDNGRSEAVIITSTFEQYKQVVVAIRGDSSSTVSITTFDPASDATTPPYLPTIITTDLQLDERNPSEGGFTFFTVNVTDSVNFINITGNVGVTSYTQENFDMTVAAFPFVQISQ</sequence>
<dbReference type="SUPFAM" id="SSF48113">
    <property type="entry name" value="Heme-dependent peroxidases"/>
    <property type="match status" value="1"/>
</dbReference>
<evidence type="ECO:0000256" key="4">
    <source>
        <dbReference type="ARBA" id="ARBA00023002"/>
    </source>
</evidence>
<dbReference type="Proteomes" id="UP001163850">
    <property type="component" value="Unassembled WGS sequence"/>
</dbReference>
<evidence type="ECO:0000313" key="11">
    <source>
        <dbReference type="Proteomes" id="UP001163850"/>
    </source>
</evidence>
<keyword evidence="5" id="KW-0408">Iron</keyword>
<accession>A0AA38PVW0</accession>
<feature type="compositionally biased region" description="Low complexity" evidence="8">
    <location>
        <begin position="22"/>
        <end position="33"/>
    </location>
</feature>
<evidence type="ECO:0000313" key="10">
    <source>
        <dbReference type="EMBL" id="KAJ3982562.1"/>
    </source>
</evidence>
<evidence type="ECO:0000256" key="5">
    <source>
        <dbReference type="ARBA" id="ARBA00023004"/>
    </source>
</evidence>
<dbReference type="PANTHER" id="PTHR31356">
    <property type="entry name" value="THYLAKOID LUMENAL 29 KDA PROTEIN, CHLOROPLASTIC-RELATED"/>
    <property type="match status" value="1"/>
</dbReference>
<feature type="domain" description="Plant heme peroxidase family profile" evidence="9">
    <location>
        <begin position="122"/>
        <end position="260"/>
    </location>
</feature>
<dbReference type="GO" id="GO:0000302">
    <property type="term" value="P:response to reactive oxygen species"/>
    <property type="evidence" value="ECO:0007669"/>
    <property type="project" value="TreeGrafter"/>
</dbReference>
<dbReference type="GO" id="GO:0020037">
    <property type="term" value="F:heme binding"/>
    <property type="evidence" value="ECO:0007669"/>
    <property type="project" value="UniProtKB-UniRule"/>
</dbReference>
<name>A0AA38PVW0_9AGAR</name>
<keyword evidence="1 7" id="KW-0575">Peroxidase</keyword>
<evidence type="ECO:0000256" key="6">
    <source>
        <dbReference type="RuleBase" id="RU004241"/>
    </source>
</evidence>
<evidence type="ECO:0000259" key="9">
    <source>
        <dbReference type="PROSITE" id="PS50873"/>
    </source>
</evidence>
<comment type="similarity">
    <text evidence="6">Belongs to the peroxidase family.</text>
</comment>
<dbReference type="PRINTS" id="PR00458">
    <property type="entry name" value="PEROXIDASE"/>
</dbReference>
<dbReference type="PANTHER" id="PTHR31356:SF53">
    <property type="entry name" value="HEME PEROXIDASE"/>
    <property type="match status" value="1"/>
</dbReference>
<gene>
    <name evidence="10" type="ORF">F5890DRAFT_1555789</name>
</gene>
<dbReference type="GO" id="GO:0034599">
    <property type="term" value="P:cellular response to oxidative stress"/>
    <property type="evidence" value="ECO:0007669"/>
    <property type="project" value="InterPro"/>
</dbReference>
<dbReference type="InterPro" id="IPR002016">
    <property type="entry name" value="Haem_peroxidase"/>
</dbReference>
<dbReference type="Gene3D" id="1.10.520.10">
    <property type="match status" value="1"/>
</dbReference>
<feature type="region of interest" description="Disordered" evidence="8">
    <location>
        <begin position="1"/>
        <end position="38"/>
    </location>
</feature>
<dbReference type="GO" id="GO:0004601">
    <property type="term" value="F:peroxidase activity"/>
    <property type="evidence" value="ECO:0007669"/>
    <property type="project" value="UniProtKB-KW"/>
</dbReference>
<dbReference type="GO" id="GO:0046872">
    <property type="term" value="F:metal ion binding"/>
    <property type="evidence" value="ECO:0007669"/>
    <property type="project" value="UniProtKB-UniRule"/>
</dbReference>
<evidence type="ECO:0000256" key="1">
    <source>
        <dbReference type="ARBA" id="ARBA00022559"/>
    </source>
</evidence>
<protein>
    <recommendedName>
        <fullName evidence="7">Peroxidase</fullName>
        <ecNumber evidence="7">1.11.1.-</ecNumber>
    </recommendedName>
</protein>
<evidence type="ECO:0000256" key="3">
    <source>
        <dbReference type="ARBA" id="ARBA00022723"/>
    </source>
</evidence>
<evidence type="ECO:0000256" key="7">
    <source>
        <dbReference type="RuleBase" id="RU363051"/>
    </source>
</evidence>
<dbReference type="InterPro" id="IPR044831">
    <property type="entry name" value="Ccp1-like"/>
</dbReference>
<dbReference type="InterPro" id="IPR010255">
    <property type="entry name" value="Haem_peroxidase_sf"/>
</dbReference>
<dbReference type="Gene3D" id="1.10.420.10">
    <property type="entry name" value="Peroxidase, domain 2"/>
    <property type="match status" value="1"/>
</dbReference>
<dbReference type="EMBL" id="MU802057">
    <property type="protein sequence ID" value="KAJ3982562.1"/>
    <property type="molecule type" value="Genomic_DNA"/>
</dbReference>
<dbReference type="EC" id="1.11.1.-" evidence="7"/>
<proteinExistence type="inferred from homology"/>
<dbReference type="Pfam" id="PF00141">
    <property type="entry name" value="peroxidase"/>
    <property type="match status" value="1"/>
</dbReference>
<organism evidence="10 11">
    <name type="scientific">Lentinula detonsa</name>
    <dbReference type="NCBI Taxonomy" id="2804962"/>
    <lineage>
        <taxon>Eukaryota</taxon>
        <taxon>Fungi</taxon>
        <taxon>Dikarya</taxon>
        <taxon>Basidiomycota</taxon>
        <taxon>Agaricomycotina</taxon>
        <taxon>Agaricomycetes</taxon>
        <taxon>Agaricomycetidae</taxon>
        <taxon>Agaricales</taxon>
        <taxon>Marasmiineae</taxon>
        <taxon>Omphalotaceae</taxon>
        <taxon>Lentinula</taxon>
    </lineage>
</organism>
<evidence type="ECO:0000256" key="2">
    <source>
        <dbReference type="ARBA" id="ARBA00022617"/>
    </source>
</evidence>
<keyword evidence="4 7" id="KW-0560">Oxidoreductase</keyword>
<reference evidence="10" key="1">
    <citation type="submission" date="2022-08" db="EMBL/GenBank/DDBJ databases">
        <authorList>
            <consortium name="DOE Joint Genome Institute"/>
            <person name="Min B."/>
            <person name="Riley R."/>
            <person name="Sierra-Patev S."/>
            <person name="Naranjo-Ortiz M."/>
            <person name="Looney B."/>
            <person name="Konkel Z."/>
            <person name="Slot J.C."/>
            <person name="Sakamoto Y."/>
            <person name="Steenwyk J.L."/>
            <person name="Rokas A."/>
            <person name="Carro J."/>
            <person name="Camarero S."/>
            <person name="Ferreira P."/>
            <person name="Molpeceres G."/>
            <person name="Ruiz-Duenas F.J."/>
            <person name="Serrano A."/>
            <person name="Henrissat B."/>
            <person name="Drula E."/>
            <person name="Hughes K.W."/>
            <person name="Mata J.L."/>
            <person name="Ishikawa N.K."/>
            <person name="Vargas-Isla R."/>
            <person name="Ushijima S."/>
            <person name="Smith C.A."/>
            <person name="Ahrendt S."/>
            <person name="Andreopoulos W."/>
            <person name="He G."/>
            <person name="Labutti K."/>
            <person name="Lipzen A."/>
            <person name="Ng V."/>
            <person name="Sandor L."/>
            <person name="Barry K."/>
            <person name="Martinez A.T."/>
            <person name="Xiao Y."/>
            <person name="Gibbons J.G."/>
            <person name="Terashima K."/>
            <person name="Hibbett D.S."/>
            <person name="Grigoriev I.V."/>
        </authorList>
    </citation>
    <scope>NUCLEOTIDE SEQUENCE</scope>
    <source>
        <strain evidence="10">TFB7829</strain>
    </source>
</reference>
<dbReference type="GO" id="GO:0042744">
    <property type="term" value="P:hydrogen peroxide catabolic process"/>
    <property type="evidence" value="ECO:0007669"/>
    <property type="project" value="TreeGrafter"/>
</dbReference>